<organism evidence="2 3">
    <name type="scientific">Paenibacillus apii</name>
    <dbReference type="NCBI Taxonomy" id="1850370"/>
    <lineage>
        <taxon>Bacteria</taxon>
        <taxon>Bacillati</taxon>
        <taxon>Bacillota</taxon>
        <taxon>Bacilli</taxon>
        <taxon>Bacillales</taxon>
        <taxon>Paenibacillaceae</taxon>
        <taxon>Paenibacillus</taxon>
    </lineage>
</organism>
<dbReference type="PROSITE" id="PS51708">
    <property type="entry name" value="CHAD"/>
    <property type="match status" value="1"/>
</dbReference>
<dbReference type="EMBL" id="JAAKGU010000009">
    <property type="protein sequence ID" value="NGM84339.1"/>
    <property type="molecule type" value="Genomic_DNA"/>
</dbReference>
<proteinExistence type="predicted"/>
<dbReference type="PANTHER" id="PTHR39339">
    <property type="entry name" value="SLR1444 PROTEIN"/>
    <property type="match status" value="1"/>
</dbReference>
<evidence type="ECO:0000313" key="3">
    <source>
        <dbReference type="Proteomes" id="UP000480151"/>
    </source>
</evidence>
<reference evidence="2 3" key="1">
    <citation type="submission" date="2020-02" db="EMBL/GenBank/DDBJ databases">
        <authorList>
            <person name="Gao J."/>
            <person name="Sun J."/>
        </authorList>
    </citation>
    <scope>NUCLEOTIDE SEQUENCE [LARGE SCALE GENOMIC DNA]</scope>
    <source>
        <strain evidence="2 3">7124</strain>
    </source>
</reference>
<dbReference type="RefSeq" id="WP_165101016.1">
    <property type="nucleotide sequence ID" value="NZ_JAAKGU010000009.1"/>
</dbReference>
<keyword evidence="3" id="KW-1185">Reference proteome</keyword>
<dbReference type="Pfam" id="PF05235">
    <property type="entry name" value="CHAD"/>
    <property type="match status" value="1"/>
</dbReference>
<accession>A0A6M1PLJ5</accession>
<gene>
    <name evidence="2" type="ORF">G5B47_18175</name>
</gene>
<sequence>MTTGTEVQGAEASREQQWEQAMSELYASYLDFGKKALKDFDEEAVHQARVSSRKLITLLSILDPEDASGLRAYFKRSQKRLGKVRDADVLIQSFKKRRKEAKREGDKKTAKLLKAVILHQKDRRTRQRGKLADELPSLLKGETDGKWNDFIKERLPALVTEQDVNVAMRELEVAFEQQKKRCKELLGQEDPASREALDELHQLRLLAKRIRYTANAASFALDQKFHANEAIYKDIQSELGEITDKRMWMERLEKIGRKKLGASRGTWNSFVDKLQAELTDALRRNTVVDVPEALTYSAASAGQE</sequence>
<dbReference type="InterPro" id="IPR038186">
    <property type="entry name" value="CHAD_dom_sf"/>
</dbReference>
<dbReference type="InterPro" id="IPR007899">
    <property type="entry name" value="CHAD_dom"/>
</dbReference>
<evidence type="ECO:0000313" key="2">
    <source>
        <dbReference type="EMBL" id="NGM84339.1"/>
    </source>
</evidence>
<comment type="caution">
    <text evidence="2">The sequence shown here is derived from an EMBL/GenBank/DDBJ whole genome shotgun (WGS) entry which is preliminary data.</text>
</comment>
<protein>
    <submittedName>
        <fullName evidence="2">CHAD domain-containing protein</fullName>
    </submittedName>
</protein>
<dbReference type="PANTHER" id="PTHR39339:SF1">
    <property type="entry name" value="CHAD DOMAIN-CONTAINING PROTEIN"/>
    <property type="match status" value="1"/>
</dbReference>
<dbReference type="AlphaFoldDB" id="A0A6M1PLJ5"/>
<feature type="domain" description="CHAD" evidence="1">
    <location>
        <begin position="11"/>
        <end position="299"/>
    </location>
</feature>
<dbReference type="Gene3D" id="1.40.20.10">
    <property type="entry name" value="CHAD domain"/>
    <property type="match status" value="1"/>
</dbReference>
<name>A0A6M1PLJ5_9BACL</name>
<dbReference type="SMART" id="SM00880">
    <property type="entry name" value="CHAD"/>
    <property type="match status" value="1"/>
</dbReference>
<dbReference type="Proteomes" id="UP000480151">
    <property type="component" value="Unassembled WGS sequence"/>
</dbReference>
<evidence type="ECO:0000259" key="1">
    <source>
        <dbReference type="PROSITE" id="PS51708"/>
    </source>
</evidence>